<evidence type="ECO:0000313" key="3">
    <source>
        <dbReference type="EMBL" id="SJM62031.1"/>
    </source>
</evidence>
<keyword evidence="2" id="KW-0732">Signal</keyword>
<reference evidence="3 4" key="1">
    <citation type="submission" date="2017-02" db="EMBL/GenBank/DDBJ databases">
        <authorList>
            <person name="Peterson S.W."/>
        </authorList>
    </citation>
    <scope>NUCLEOTIDE SEQUENCE [LARGE SCALE GENOMIC DNA]</scope>
    <source>
        <strain evidence="3 4">3F5N</strain>
    </source>
</reference>
<evidence type="ECO:0000313" key="4">
    <source>
        <dbReference type="Proteomes" id="UP000195766"/>
    </source>
</evidence>
<gene>
    <name evidence="3" type="ORF">FM111_08670</name>
</gene>
<feature type="region of interest" description="Disordered" evidence="1">
    <location>
        <begin position="161"/>
        <end position="242"/>
    </location>
</feature>
<feature type="compositionally biased region" description="Polar residues" evidence="1">
    <location>
        <begin position="233"/>
        <end position="242"/>
    </location>
</feature>
<evidence type="ECO:0000256" key="1">
    <source>
        <dbReference type="SAM" id="MobiDB-lite"/>
    </source>
</evidence>
<feature type="compositionally biased region" description="Low complexity" evidence="1">
    <location>
        <begin position="184"/>
        <end position="232"/>
    </location>
</feature>
<dbReference type="AlphaFoldDB" id="A0A1R4G1M8"/>
<name>A0A1R4G1M8_BREDI</name>
<dbReference type="EMBL" id="FUIE01000045">
    <property type="protein sequence ID" value="SJM62031.1"/>
    <property type="molecule type" value="Genomic_DNA"/>
</dbReference>
<organism evidence="3 4">
    <name type="scientific">Brevundimonas diminuta 3F5N</name>
    <dbReference type="NCBI Taxonomy" id="1255603"/>
    <lineage>
        <taxon>Bacteria</taxon>
        <taxon>Pseudomonadati</taxon>
        <taxon>Pseudomonadota</taxon>
        <taxon>Alphaproteobacteria</taxon>
        <taxon>Caulobacterales</taxon>
        <taxon>Caulobacteraceae</taxon>
        <taxon>Brevundimonas</taxon>
    </lineage>
</organism>
<protein>
    <submittedName>
        <fullName evidence="3">Uncharacterized protein</fullName>
    </submittedName>
</protein>
<dbReference type="Proteomes" id="UP000195766">
    <property type="component" value="Unassembled WGS sequence"/>
</dbReference>
<feature type="signal peptide" evidence="2">
    <location>
        <begin position="1"/>
        <end position="22"/>
    </location>
</feature>
<evidence type="ECO:0000256" key="2">
    <source>
        <dbReference type="SAM" id="SignalP"/>
    </source>
</evidence>
<dbReference type="RefSeq" id="WP_087140584.1">
    <property type="nucleotide sequence ID" value="NZ_FUIE01000045.1"/>
</dbReference>
<feature type="chain" id="PRO_5013294812" evidence="2">
    <location>
        <begin position="23"/>
        <end position="511"/>
    </location>
</feature>
<sequence>MTFKSSCVAAVAMAAISSVAFAQSSNVVSGSGSAPVTRDANAVRAQAEALAKADLVRAFARQVIGAERMGELTPEIVDQLAVQIRNDMIVDRSSERVGNAFNVTLSASIDRQWFQSALDDLGVASSSRRGGGQQQRIVVMIDEAIGVAPDFSQPAEIVTEYDRDSGSSYSDKSALAYSNRERSGSSSSSASGQSSQGRYAGAASGRGGSVAVSGSARSSSAQRSRSSSASSSDTSLIDRTNIEASTHDDVRFRQRITFQSAADSATGRAAVSALTEGLVNYDIGTSSVTPLMAAFQPGPTPLFTELQASGKLNAFFQYAQSQSAPFFMSGALEINHGGRHPATGEVECTGAFNADAYSTATGQNVGSAFREATGTGRNSSDCENRLTTVLAGQVAAALGPQIQREWRNVSRAQTSAVQSASAPAEYTLTVRGNDLNMGVQADLLDALGAIQGVDQHAFLGQDARQINIHVKYSGSTPLHLALFQRLRSNPAFAAMQSQTAPQQVILCLNGC</sequence>
<proteinExistence type="predicted"/>
<accession>A0A1R4G1M8</accession>
<dbReference type="OrthoDB" id="7593558at2"/>